<dbReference type="SUPFAM" id="SSF51182">
    <property type="entry name" value="RmlC-like cupins"/>
    <property type="match status" value="1"/>
</dbReference>
<dbReference type="AlphaFoldDB" id="A0A6J7N3Q2"/>
<dbReference type="InterPro" id="IPR014710">
    <property type="entry name" value="RmlC-like_jellyroll"/>
</dbReference>
<accession>A0A6J7N3Q2</accession>
<dbReference type="GO" id="GO:0019305">
    <property type="term" value="P:dTDP-rhamnose biosynthetic process"/>
    <property type="evidence" value="ECO:0007669"/>
    <property type="project" value="TreeGrafter"/>
</dbReference>
<dbReference type="GO" id="GO:0000271">
    <property type="term" value="P:polysaccharide biosynthetic process"/>
    <property type="evidence" value="ECO:0007669"/>
    <property type="project" value="TreeGrafter"/>
</dbReference>
<evidence type="ECO:0000313" key="1">
    <source>
        <dbReference type="EMBL" id="CAB4985792.1"/>
    </source>
</evidence>
<dbReference type="PANTHER" id="PTHR21047:SF2">
    <property type="entry name" value="THYMIDINE DIPHOSPHO-4-KETO-RHAMNOSE 3,5-EPIMERASE"/>
    <property type="match status" value="1"/>
</dbReference>
<dbReference type="CDD" id="cd00438">
    <property type="entry name" value="cupin_RmlC"/>
    <property type="match status" value="1"/>
</dbReference>
<gene>
    <name evidence="1" type="ORF">UFOPK3957_00720</name>
</gene>
<dbReference type="PANTHER" id="PTHR21047">
    <property type="entry name" value="DTDP-6-DEOXY-D-GLUCOSE-3,5 EPIMERASE"/>
    <property type="match status" value="1"/>
</dbReference>
<organism evidence="1">
    <name type="scientific">freshwater metagenome</name>
    <dbReference type="NCBI Taxonomy" id="449393"/>
    <lineage>
        <taxon>unclassified sequences</taxon>
        <taxon>metagenomes</taxon>
        <taxon>ecological metagenomes</taxon>
    </lineage>
</organism>
<proteinExistence type="predicted"/>
<sequence>MVGDRLRIRDHLIAPEHRCTLGPSVVAGPCSAPLLALGLEPVKVNRSWDTGKLEWTDERCIACIEEEDDVGAVLDDCVGCADCRVTECLGHAMPDGRCVHQTHAKVIALSLPWVAAVDGDVVAARDEATSDLFDRGLKASVEGWHAARAHQGDLHGPNRTCSPRAPLPLTGGADSLRAVKTRSLSIDGVWEFIPKLRPDDRGVFLESFKASVLSEAVGHEFDLQQMNISVSRIGTVRGVHFALVPPGQAKYVQCFSGRILDVVVDIRVGSPTFGRWDAVELDDQERTGLYISEGLGHAFCALSDSATVGYLCSTPYSPGREFGIHPLDPALGLPWPDGAGSVLSEKDAAAPTLAEAQAAGLLPTMDECRTFLSTL</sequence>
<dbReference type="Pfam" id="PF00908">
    <property type="entry name" value="dTDP_sugar_isom"/>
    <property type="match status" value="1"/>
</dbReference>
<dbReference type="EMBL" id="CAFBOM010000101">
    <property type="protein sequence ID" value="CAB4985792.1"/>
    <property type="molecule type" value="Genomic_DNA"/>
</dbReference>
<reference evidence="1" key="1">
    <citation type="submission" date="2020-05" db="EMBL/GenBank/DDBJ databases">
        <authorList>
            <person name="Chiriac C."/>
            <person name="Salcher M."/>
            <person name="Ghai R."/>
            <person name="Kavagutti S V."/>
        </authorList>
    </citation>
    <scope>NUCLEOTIDE SEQUENCE</scope>
</reference>
<dbReference type="InterPro" id="IPR000888">
    <property type="entry name" value="RmlC-like"/>
</dbReference>
<name>A0A6J7N3Q2_9ZZZZ</name>
<dbReference type="InterPro" id="IPR011051">
    <property type="entry name" value="RmlC_Cupin_sf"/>
</dbReference>
<protein>
    <submittedName>
        <fullName evidence="1">Unannotated protein</fullName>
    </submittedName>
</protein>
<dbReference type="GO" id="GO:0008830">
    <property type="term" value="F:dTDP-4-dehydrorhamnose 3,5-epimerase activity"/>
    <property type="evidence" value="ECO:0007669"/>
    <property type="project" value="InterPro"/>
</dbReference>
<dbReference type="Gene3D" id="2.60.120.10">
    <property type="entry name" value="Jelly Rolls"/>
    <property type="match status" value="1"/>
</dbReference>
<dbReference type="GO" id="GO:0005829">
    <property type="term" value="C:cytosol"/>
    <property type="evidence" value="ECO:0007669"/>
    <property type="project" value="TreeGrafter"/>
</dbReference>